<dbReference type="EMBL" id="QXGE01004178">
    <property type="protein sequence ID" value="KAE9271638.1"/>
    <property type="molecule type" value="Genomic_DNA"/>
</dbReference>
<keyword evidence="8" id="KW-1185">Reference proteome</keyword>
<accession>A0A6A3E6W9</accession>
<dbReference type="EMBL" id="QXFZ01002064">
    <property type="protein sequence ID" value="KAE9081246.1"/>
    <property type="molecule type" value="Genomic_DNA"/>
</dbReference>
<dbReference type="Proteomes" id="UP000440732">
    <property type="component" value="Unassembled WGS sequence"/>
</dbReference>
<dbReference type="EMBL" id="QXGD01001825">
    <property type="protein sequence ID" value="KAE9198371.1"/>
    <property type="molecule type" value="Genomic_DNA"/>
</dbReference>
<evidence type="ECO:0000313" key="8">
    <source>
        <dbReference type="Proteomes" id="UP000433483"/>
    </source>
</evidence>
<dbReference type="EMBL" id="QXGA01002065">
    <property type="protein sequence ID" value="KAE9104585.1"/>
    <property type="molecule type" value="Genomic_DNA"/>
</dbReference>
<evidence type="ECO:0000313" key="6">
    <source>
        <dbReference type="EMBL" id="KAE9271638.1"/>
    </source>
</evidence>
<dbReference type="Proteomes" id="UP000433483">
    <property type="component" value="Unassembled WGS sequence"/>
</dbReference>
<sequence>MVLWMVRLSKEVFAKATMELSCRRSVRMSSSGLSGLHGLQQRWVLTSADTEDVDVDLS</sequence>
<evidence type="ECO:0000313" key="5">
    <source>
        <dbReference type="EMBL" id="KAE9198371.1"/>
    </source>
</evidence>
<evidence type="ECO:0000313" key="10">
    <source>
        <dbReference type="Proteomes" id="UP000440367"/>
    </source>
</evidence>
<proteinExistence type="predicted"/>
<evidence type="ECO:0000313" key="11">
    <source>
        <dbReference type="Proteomes" id="UP000440732"/>
    </source>
</evidence>
<organism evidence="1 7">
    <name type="scientific">Phytophthora fragariae</name>
    <dbReference type="NCBI Taxonomy" id="53985"/>
    <lineage>
        <taxon>Eukaryota</taxon>
        <taxon>Sar</taxon>
        <taxon>Stramenopiles</taxon>
        <taxon>Oomycota</taxon>
        <taxon>Peronosporomycetes</taxon>
        <taxon>Peronosporales</taxon>
        <taxon>Peronosporaceae</taxon>
        <taxon>Phytophthora</taxon>
    </lineage>
</organism>
<name>A0A6A3E6W9_9STRA</name>
<dbReference type="Proteomes" id="UP000437068">
    <property type="component" value="Unassembled WGS sequence"/>
</dbReference>
<dbReference type="AlphaFoldDB" id="A0A6A3E6W9"/>
<evidence type="ECO:0000313" key="12">
    <source>
        <dbReference type="Proteomes" id="UP000441208"/>
    </source>
</evidence>
<evidence type="ECO:0000313" key="2">
    <source>
        <dbReference type="EMBL" id="KAE9081246.1"/>
    </source>
</evidence>
<protein>
    <submittedName>
        <fullName evidence="1">Uncharacterized protein</fullName>
    </submittedName>
</protein>
<gene>
    <name evidence="6" type="ORF">PF001_g28292</name>
    <name evidence="5" type="ORF">PF002_g22474</name>
    <name evidence="4" type="ORF">PF005_g22712</name>
    <name evidence="3" type="ORF">PF006_g21872</name>
    <name evidence="2" type="ORF">PF007_g22743</name>
    <name evidence="1" type="ORF">PF009_g21789</name>
</gene>
<evidence type="ECO:0000313" key="9">
    <source>
        <dbReference type="Proteomes" id="UP000437068"/>
    </source>
</evidence>
<comment type="caution">
    <text evidence="1">The sequence shown here is derived from an EMBL/GenBank/DDBJ whole genome shotgun (WGS) entry which is preliminary data.</text>
</comment>
<dbReference type="Proteomes" id="UP000441208">
    <property type="component" value="Unassembled WGS sequence"/>
</dbReference>
<evidence type="ECO:0000313" key="1">
    <source>
        <dbReference type="EMBL" id="KAE8928056.1"/>
    </source>
</evidence>
<dbReference type="Proteomes" id="UP000429523">
    <property type="component" value="Unassembled WGS sequence"/>
</dbReference>
<evidence type="ECO:0000313" key="7">
    <source>
        <dbReference type="Proteomes" id="UP000429523"/>
    </source>
</evidence>
<dbReference type="EMBL" id="QXGB01002072">
    <property type="protein sequence ID" value="KAE9181881.1"/>
    <property type="molecule type" value="Genomic_DNA"/>
</dbReference>
<reference evidence="7 8" key="1">
    <citation type="submission" date="2018-08" db="EMBL/GenBank/DDBJ databases">
        <title>Genomic investigation of the strawberry pathogen Phytophthora fragariae indicates pathogenicity is determined by transcriptional variation in three key races.</title>
        <authorList>
            <person name="Adams T.M."/>
            <person name="Armitage A.D."/>
            <person name="Sobczyk M.K."/>
            <person name="Bates H.J."/>
            <person name="Dunwell J.M."/>
            <person name="Nellist C.F."/>
            <person name="Harrison R.J."/>
        </authorList>
    </citation>
    <scope>NUCLEOTIDE SEQUENCE [LARGE SCALE GENOMIC DNA]</scope>
    <source>
        <strain evidence="6 9">A4</strain>
        <strain evidence="5 10">BC-1</strain>
        <strain evidence="4 8">NOV-27</strain>
        <strain evidence="3 11">NOV-5</strain>
        <strain evidence="2 12">NOV-71</strain>
        <strain evidence="1 7">NOV-9</strain>
    </source>
</reference>
<evidence type="ECO:0000313" key="3">
    <source>
        <dbReference type="EMBL" id="KAE9104585.1"/>
    </source>
</evidence>
<evidence type="ECO:0000313" key="4">
    <source>
        <dbReference type="EMBL" id="KAE9181881.1"/>
    </source>
</evidence>
<dbReference type="Proteomes" id="UP000440367">
    <property type="component" value="Unassembled WGS sequence"/>
</dbReference>
<dbReference type="EMBL" id="QXGF01001745">
    <property type="protein sequence ID" value="KAE8928056.1"/>
    <property type="molecule type" value="Genomic_DNA"/>
</dbReference>